<dbReference type="OrthoDB" id="3797798at2759"/>
<sequence length="384" mass="44346">MNTNEVSVTASSPHQCYPILELPLEIQSNIAKSFIPGEVYLNVLYNNGEPSSDMEIDTDPALDTVRFFSPFLLEETDRHIFCSWKIFNSASHFAEVVQACESTDSIRFAVGDAEPRKPTFGTQLHGLSKVIFDFPSEDYMKFFNVMLPPFDEMDQSMAQHSSMLRRTRHIVLRFNSSFTDPWCDCNDDRWTFFRPGSDPSNPPKKKRKPRENRGSRRSRKCKTGHPPPDPTWNPRFREQVCSHGLVIDWILSFAWSGKYLQHLSSITLEGHMQDWVREKWTSIFERHRREPGFTYDPDIAAIQNRGKTGDTLKDNDWDPAEHFAPRCTGMCRMKCRTLSDRAKGCQGQGKGKRGWGPLEDNTMAQGTWFQDSMEEKERLVGVKW</sequence>
<dbReference type="EMBL" id="MU005776">
    <property type="protein sequence ID" value="KAF2706259.1"/>
    <property type="molecule type" value="Genomic_DNA"/>
</dbReference>
<feature type="compositionally biased region" description="Basic residues" evidence="1">
    <location>
        <begin position="203"/>
        <end position="223"/>
    </location>
</feature>
<proteinExistence type="predicted"/>
<accession>A0A6G1K073</accession>
<dbReference type="Proteomes" id="UP000799428">
    <property type="component" value="Unassembled WGS sequence"/>
</dbReference>
<name>A0A6G1K073_9PLEO</name>
<evidence type="ECO:0000256" key="1">
    <source>
        <dbReference type="SAM" id="MobiDB-lite"/>
    </source>
</evidence>
<feature type="region of interest" description="Disordered" evidence="1">
    <location>
        <begin position="194"/>
        <end position="233"/>
    </location>
</feature>
<organism evidence="2 3">
    <name type="scientific">Pleomassaria siparia CBS 279.74</name>
    <dbReference type="NCBI Taxonomy" id="1314801"/>
    <lineage>
        <taxon>Eukaryota</taxon>
        <taxon>Fungi</taxon>
        <taxon>Dikarya</taxon>
        <taxon>Ascomycota</taxon>
        <taxon>Pezizomycotina</taxon>
        <taxon>Dothideomycetes</taxon>
        <taxon>Pleosporomycetidae</taxon>
        <taxon>Pleosporales</taxon>
        <taxon>Pleomassariaceae</taxon>
        <taxon>Pleomassaria</taxon>
    </lineage>
</organism>
<reference evidence="2" key="1">
    <citation type="journal article" date="2020" name="Stud. Mycol.">
        <title>101 Dothideomycetes genomes: a test case for predicting lifestyles and emergence of pathogens.</title>
        <authorList>
            <person name="Haridas S."/>
            <person name="Albert R."/>
            <person name="Binder M."/>
            <person name="Bloem J."/>
            <person name="Labutti K."/>
            <person name="Salamov A."/>
            <person name="Andreopoulos B."/>
            <person name="Baker S."/>
            <person name="Barry K."/>
            <person name="Bills G."/>
            <person name="Bluhm B."/>
            <person name="Cannon C."/>
            <person name="Castanera R."/>
            <person name="Culley D."/>
            <person name="Daum C."/>
            <person name="Ezra D."/>
            <person name="Gonzalez J."/>
            <person name="Henrissat B."/>
            <person name="Kuo A."/>
            <person name="Liang C."/>
            <person name="Lipzen A."/>
            <person name="Lutzoni F."/>
            <person name="Magnuson J."/>
            <person name="Mondo S."/>
            <person name="Nolan M."/>
            <person name="Ohm R."/>
            <person name="Pangilinan J."/>
            <person name="Park H.-J."/>
            <person name="Ramirez L."/>
            <person name="Alfaro M."/>
            <person name="Sun H."/>
            <person name="Tritt A."/>
            <person name="Yoshinaga Y."/>
            <person name="Zwiers L.-H."/>
            <person name="Turgeon B."/>
            <person name="Goodwin S."/>
            <person name="Spatafora J."/>
            <person name="Crous P."/>
            <person name="Grigoriev I."/>
        </authorList>
    </citation>
    <scope>NUCLEOTIDE SEQUENCE</scope>
    <source>
        <strain evidence="2">CBS 279.74</strain>
    </source>
</reference>
<evidence type="ECO:0000313" key="3">
    <source>
        <dbReference type="Proteomes" id="UP000799428"/>
    </source>
</evidence>
<evidence type="ECO:0000313" key="2">
    <source>
        <dbReference type="EMBL" id="KAF2706259.1"/>
    </source>
</evidence>
<gene>
    <name evidence="2" type="ORF">K504DRAFT_447972</name>
</gene>
<keyword evidence="3" id="KW-1185">Reference proteome</keyword>
<dbReference type="AlphaFoldDB" id="A0A6G1K073"/>
<protein>
    <submittedName>
        <fullName evidence="2">Uncharacterized protein</fullName>
    </submittedName>
</protein>